<dbReference type="PANTHER" id="PTHR30438">
    <property type="entry name" value="36 KDA ANTIGEN-RELATED"/>
    <property type="match status" value="1"/>
</dbReference>
<feature type="domain" description="Multidrug resistance protein MdtA-like barrel-sandwich hybrid" evidence="2">
    <location>
        <begin position="50"/>
        <end position="214"/>
    </location>
</feature>
<dbReference type="InterPro" id="IPR058625">
    <property type="entry name" value="MdtA-like_BSH"/>
</dbReference>
<gene>
    <name evidence="3" type="ORF">BWK72_11620</name>
</gene>
<dbReference type="GO" id="GO:0005886">
    <property type="term" value="C:plasma membrane"/>
    <property type="evidence" value="ECO:0007669"/>
    <property type="project" value="TreeGrafter"/>
</dbReference>
<dbReference type="Gene3D" id="2.40.30.170">
    <property type="match status" value="1"/>
</dbReference>
<dbReference type="Gene3D" id="1.10.287.470">
    <property type="entry name" value="Helix hairpin bin"/>
    <property type="match status" value="1"/>
</dbReference>
<reference evidence="3 4" key="1">
    <citation type="submission" date="2017-01" db="EMBL/GenBank/DDBJ databases">
        <title>Novel large sulfur bacteria in the metagenomes of groundwater-fed chemosynthetic microbial mats in the Lake Huron basin.</title>
        <authorList>
            <person name="Sharrar A.M."/>
            <person name="Flood B.E."/>
            <person name="Bailey J.V."/>
            <person name="Jones D.S."/>
            <person name="Biddanda B."/>
            <person name="Ruberg S.A."/>
            <person name="Marcus D.N."/>
            <person name="Dick G.J."/>
        </authorList>
    </citation>
    <scope>NUCLEOTIDE SEQUENCE [LARGE SCALE GENOMIC DNA]</scope>
    <source>
        <strain evidence="3">A7</strain>
    </source>
</reference>
<protein>
    <submittedName>
        <fullName evidence="3">Efflux transporter periplasmic adaptor subunit</fullName>
    </submittedName>
</protein>
<name>A0A1W9KTW0_9BURK</name>
<evidence type="ECO:0000313" key="4">
    <source>
        <dbReference type="Proteomes" id="UP000192505"/>
    </source>
</evidence>
<dbReference type="PANTHER" id="PTHR30438:SF2">
    <property type="entry name" value="MEMBRANE PROTEIN"/>
    <property type="match status" value="1"/>
</dbReference>
<comment type="caution">
    <text evidence="3">The sequence shown here is derived from an EMBL/GenBank/DDBJ whole genome shotgun (WGS) entry which is preliminary data.</text>
</comment>
<feature type="coiled-coil region" evidence="1">
    <location>
        <begin position="83"/>
        <end position="117"/>
    </location>
</feature>
<evidence type="ECO:0000259" key="2">
    <source>
        <dbReference type="Pfam" id="PF25917"/>
    </source>
</evidence>
<dbReference type="AlphaFoldDB" id="A0A1W9KTW0"/>
<dbReference type="Pfam" id="PF25917">
    <property type="entry name" value="BSH_RND"/>
    <property type="match status" value="1"/>
</dbReference>
<sequence length="327" mass="34805">MKSPLSIKSKLLAGLVLVIALGAGYAFWQMRAPDLAQGVAFGNGRLEATEVDVATKVGGRLASLAPHEGDKVAKDEVVATLDAADIAAQLRAAQAQVRQAQEATREAQAGVRKAESDVRLMRLTLQRSQELVQKGFISGATLDRDRNAQQGADAGLAGARTRVAEAQAAVEAAMARGESLSATVNDTALKAPITGRVLYRLAEPGEVLAAGSKLLTLLDLTDVHMTIFLPTSEAGKVAIGSSARILLDALPDQVLPATVTFVAPRAQFTPKEVETRSEREKLMFRVKVRVDAAWLAQHEQITKGGMPGMAYVLTDAQAPWPENLQLR</sequence>
<dbReference type="Gene3D" id="2.40.50.100">
    <property type="match status" value="1"/>
</dbReference>
<accession>A0A1W9KTW0</accession>
<keyword evidence="1" id="KW-0175">Coiled coil</keyword>
<dbReference type="SUPFAM" id="SSF111369">
    <property type="entry name" value="HlyD-like secretion proteins"/>
    <property type="match status" value="1"/>
</dbReference>
<proteinExistence type="predicted"/>
<organism evidence="3 4">
    <name type="scientific">Rhodoferax ferrireducens</name>
    <dbReference type="NCBI Taxonomy" id="192843"/>
    <lineage>
        <taxon>Bacteria</taxon>
        <taxon>Pseudomonadati</taxon>
        <taxon>Pseudomonadota</taxon>
        <taxon>Betaproteobacteria</taxon>
        <taxon>Burkholderiales</taxon>
        <taxon>Comamonadaceae</taxon>
        <taxon>Rhodoferax</taxon>
    </lineage>
</organism>
<dbReference type="EMBL" id="MTEI01000006">
    <property type="protein sequence ID" value="OQW87927.1"/>
    <property type="molecule type" value="Genomic_DNA"/>
</dbReference>
<evidence type="ECO:0000313" key="3">
    <source>
        <dbReference type="EMBL" id="OQW87927.1"/>
    </source>
</evidence>
<dbReference type="Proteomes" id="UP000192505">
    <property type="component" value="Unassembled WGS sequence"/>
</dbReference>
<evidence type="ECO:0000256" key="1">
    <source>
        <dbReference type="SAM" id="Coils"/>
    </source>
</evidence>